<keyword evidence="3 7" id="KW-0819">tRNA processing</keyword>
<sequence>MSLDPARAAVRGAVRRSLADLSGTVLVACSGGADSLALLAATVFESRDQPVTVVGVVVDHALQDDSAALTQRVVAQMVALGADETASIRVTVDPGPAGVEAGARQARYAALAQLAQHFGAELVLLGHTLDDQAETVLLGLARGSGGRSLMGMRRSFREDDEDPRSTLFLRPLLDLTRAQTEAACRADGIEWWTDPHNSDPRFTRARVRHTVLPVLERELGPGVAQALARTADLLREDVTSLDERAEHLYREVLVGDGLETSALDGLDPATKHRVIRIACLDAGAISSELTREHVLAVAEIVHRARDGRQIQLPGHVTAYRDGAVLRFRRTGPAEA</sequence>
<evidence type="ECO:0000256" key="2">
    <source>
        <dbReference type="ARBA" id="ARBA00022598"/>
    </source>
</evidence>
<dbReference type="PANTHER" id="PTHR43033">
    <property type="entry name" value="TRNA(ILE)-LYSIDINE SYNTHASE-RELATED"/>
    <property type="match status" value="1"/>
</dbReference>
<evidence type="ECO:0000256" key="1">
    <source>
        <dbReference type="ARBA" id="ARBA00022490"/>
    </source>
</evidence>
<feature type="domain" description="tRNA(Ile)-lysidine/2-thiocytidine synthase N-terminal" evidence="8">
    <location>
        <begin position="25"/>
        <end position="209"/>
    </location>
</feature>
<dbReference type="Gene3D" id="1.20.59.20">
    <property type="match status" value="1"/>
</dbReference>
<keyword evidence="2 7" id="KW-0436">Ligase</keyword>
<keyword evidence="11" id="KW-1185">Reference proteome</keyword>
<reference evidence="10 11" key="1">
    <citation type="submission" date="2018-11" db="EMBL/GenBank/DDBJ databases">
        <authorList>
            <person name="Li F."/>
        </authorList>
    </citation>
    <scope>NUCLEOTIDE SEQUENCE [LARGE SCALE GENOMIC DNA]</scope>
    <source>
        <strain evidence="10 11">Gsoil 818</strain>
    </source>
</reference>
<dbReference type="EMBL" id="RJSF01000007">
    <property type="protein sequence ID" value="RNM16751.1"/>
    <property type="molecule type" value="Genomic_DNA"/>
</dbReference>
<dbReference type="GO" id="GO:0006400">
    <property type="term" value="P:tRNA modification"/>
    <property type="evidence" value="ECO:0007669"/>
    <property type="project" value="UniProtKB-UniRule"/>
</dbReference>
<comment type="catalytic activity">
    <reaction evidence="6 7">
        <text>cytidine(34) in tRNA(Ile2) + L-lysine + ATP = lysidine(34) in tRNA(Ile2) + AMP + diphosphate + H(+)</text>
        <dbReference type="Rhea" id="RHEA:43744"/>
        <dbReference type="Rhea" id="RHEA-COMP:10625"/>
        <dbReference type="Rhea" id="RHEA-COMP:10670"/>
        <dbReference type="ChEBI" id="CHEBI:15378"/>
        <dbReference type="ChEBI" id="CHEBI:30616"/>
        <dbReference type="ChEBI" id="CHEBI:32551"/>
        <dbReference type="ChEBI" id="CHEBI:33019"/>
        <dbReference type="ChEBI" id="CHEBI:82748"/>
        <dbReference type="ChEBI" id="CHEBI:83665"/>
        <dbReference type="ChEBI" id="CHEBI:456215"/>
        <dbReference type="EC" id="6.3.4.19"/>
    </reaction>
</comment>
<dbReference type="Proteomes" id="UP000279994">
    <property type="component" value="Unassembled WGS sequence"/>
</dbReference>
<protein>
    <recommendedName>
        <fullName evidence="7">tRNA(Ile)-lysidine synthase</fullName>
        <ecNumber evidence="7">6.3.4.19</ecNumber>
    </recommendedName>
    <alternativeName>
        <fullName evidence="7">tRNA(Ile)-2-lysyl-cytidine synthase</fullName>
    </alternativeName>
    <alternativeName>
        <fullName evidence="7">tRNA(Ile)-lysidine synthetase</fullName>
    </alternativeName>
</protein>
<dbReference type="OrthoDB" id="5244702at2"/>
<dbReference type="Pfam" id="PF09179">
    <property type="entry name" value="TilS"/>
    <property type="match status" value="1"/>
</dbReference>
<dbReference type="EC" id="6.3.4.19" evidence="7"/>
<dbReference type="CDD" id="cd01992">
    <property type="entry name" value="TilS_N"/>
    <property type="match status" value="1"/>
</dbReference>
<accession>A0A3N0GWD5</accession>
<evidence type="ECO:0000259" key="8">
    <source>
        <dbReference type="Pfam" id="PF01171"/>
    </source>
</evidence>
<comment type="similarity">
    <text evidence="7">Belongs to the tRNA(Ile)-lysidine synthase family.</text>
</comment>
<dbReference type="NCBIfam" id="TIGR02432">
    <property type="entry name" value="lysidine_TilS_N"/>
    <property type="match status" value="1"/>
</dbReference>
<keyword evidence="4 7" id="KW-0547">Nucleotide-binding</keyword>
<organism evidence="10 11">
    <name type="scientific">Nocardioides pocheonensis</name>
    <dbReference type="NCBI Taxonomy" id="661485"/>
    <lineage>
        <taxon>Bacteria</taxon>
        <taxon>Bacillati</taxon>
        <taxon>Actinomycetota</taxon>
        <taxon>Actinomycetes</taxon>
        <taxon>Propionibacteriales</taxon>
        <taxon>Nocardioidaceae</taxon>
        <taxon>Nocardioides</taxon>
    </lineage>
</organism>
<dbReference type="InterPro" id="IPR015262">
    <property type="entry name" value="tRNA_Ile_lys_synt_subst-bd"/>
</dbReference>
<keyword evidence="1 7" id="KW-0963">Cytoplasm</keyword>
<comment type="caution">
    <text evidence="10">The sequence shown here is derived from an EMBL/GenBank/DDBJ whole genome shotgun (WGS) entry which is preliminary data.</text>
</comment>
<dbReference type="InterPro" id="IPR011063">
    <property type="entry name" value="TilS/TtcA_N"/>
</dbReference>
<evidence type="ECO:0000259" key="9">
    <source>
        <dbReference type="Pfam" id="PF09179"/>
    </source>
</evidence>
<evidence type="ECO:0000313" key="11">
    <source>
        <dbReference type="Proteomes" id="UP000279994"/>
    </source>
</evidence>
<evidence type="ECO:0000256" key="5">
    <source>
        <dbReference type="ARBA" id="ARBA00022840"/>
    </source>
</evidence>
<proteinExistence type="inferred from homology"/>
<dbReference type="InterPro" id="IPR014729">
    <property type="entry name" value="Rossmann-like_a/b/a_fold"/>
</dbReference>
<dbReference type="RefSeq" id="WP_123221641.1">
    <property type="nucleotide sequence ID" value="NZ_RJSF01000007.1"/>
</dbReference>
<feature type="binding site" evidence="7">
    <location>
        <begin position="30"/>
        <end position="35"/>
    </location>
    <ligand>
        <name>ATP</name>
        <dbReference type="ChEBI" id="CHEBI:30616"/>
    </ligand>
</feature>
<evidence type="ECO:0000256" key="7">
    <source>
        <dbReference type="HAMAP-Rule" id="MF_01161"/>
    </source>
</evidence>
<dbReference type="GO" id="GO:0005524">
    <property type="term" value="F:ATP binding"/>
    <property type="evidence" value="ECO:0007669"/>
    <property type="project" value="UniProtKB-UniRule"/>
</dbReference>
<dbReference type="SUPFAM" id="SSF82829">
    <property type="entry name" value="MesJ substrate recognition domain-like"/>
    <property type="match status" value="1"/>
</dbReference>
<name>A0A3N0GWD5_9ACTN</name>
<comment type="function">
    <text evidence="7">Ligates lysine onto the cytidine present at position 34 of the AUA codon-specific tRNA(Ile) that contains the anticodon CAU, in an ATP-dependent manner. Cytidine is converted to lysidine, thus changing the amino acid specificity of the tRNA from methionine to isoleucine.</text>
</comment>
<evidence type="ECO:0000256" key="6">
    <source>
        <dbReference type="ARBA" id="ARBA00048539"/>
    </source>
</evidence>
<dbReference type="HAMAP" id="MF_01161">
    <property type="entry name" value="tRNA_Ile_lys_synt"/>
    <property type="match status" value="1"/>
</dbReference>
<dbReference type="AlphaFoldDB" id="A0A3N0GWD5"/>
<comment type="domain">
    <text evidence="7">The N-terminal region contains the highly conserved SGGXDS motif, predicted to be a P-loop motif involved in ATP binding.</text>
</comment>
<keyword evidence="5 7" id="KW-0067">ATP-binding</keyword>
<evidence type="ECO:0000313" key="10">
    <source>
        <dbReference type="EMBL" id="RNM16751.1"/>
    </source>
</evidence>
<dbReference type="GO" id="GO:0032267">
    <property type="term" value="F:tRNA(Ile)-lysidine synthase activity"/>
    <property type="evidence" value="ECO:0007669"/>
    <property type="project" value="UniProtKB-EC"/>
</dbReference>
<dbReference type="PANTHER" id="PTHR43033:SF1">
    <property type="entry name" value="TRNA(ILE)-LYSIDINE SYNTHASE-RELATED"/>
    <property type="match status" value="1"/>
</dbReference>
<dbReference type="InterPro" id="IPR012795">
    <property type="entry name" value="tRNA_Ile_lys_synt_N"/>
</dbReference>
<dbReference type="Pfam" id="PF01171">
    <property type="entry name" value="ATP_bind_3"/>
    <property type="match status" value="1"/>
</dbReference>
<dbReference type="GO" id="GO:0005737">
    <property type="term" value="C:cytoplasm"/>
    <property type="evidence" value="ECO:0007669"/>
    <property type="project" value="UniProtKB-SubCell"/>
</dbReference>
<dbReference type="InterPro" id="IPR012094">
    <property type="entry name" value="tRNA_Ile_lys_synt"/>
</dbReference>
<evidence type="ECO:0000256" key="4">
    <source>
        <dbReference type="ARBA" id="ARBA00022741"/>
    </source>
</evidence>
<dbReference type="SUPFAM" id="SSF52402">
    <property type="entry name" value="Adenine nucleotide alpha hydrolases-like"/>
    <property type="match status" value="1"/>
</dbReference>
<evidence type="ECO:0000256" key="3">
    <source>
        <dbReference type="ARBA" id="ARBA00022694"/>
    </source>
</evidence>
<feature type="domain" description="tRNA(Ile)-lysidine synthase substrate-binding" evidence="9">
    <location>
        <begin position="259"/>
        <end position="321"/>
    </location>
</feature>
<comment type="subcellular location">
    <subcellularLocation>
        <location evidence="7">Cytoplasm</location>
    </subcellularLocation>
</comment>
<dbReference type="Gene3D" id="3.40.50.620">
    <property type="entry name" value="HUPs"/>
    <property type="match status" value="1"/>
</dbReference>
<gene>
    <name evidence="7 10" type="primary">tilS</name>
    <name evidence="10" type="ORF">EFL26_04360</name>
</gene>